<organism evidence="1 2">
    <name type="scientific">Flexivirga oryzae</name>
    <dbReference type="NCBI Taxonomy" id="1794944"/>
    <lineage>
        <taxon>Bacteria</taxon>
        <taxon>Bacillati</taxon>
        <taxon>Actinomycetota</taxon>
        <taxon>Actinomycetes</taxon>
        <taxon>Micrococcales</taxon>
        <taxon>Dermacoccaceae</taxon>
        <taxon>Flexivirga</taxon>
    </lineage>
</organism>
<dbReference type="Proteomes" id="UP000559182">
    <property type="component" value="Unassembled WGS sequence"/>
</dbReference>
<gene>
    <name evidence="1" type="ORF">FHU39_000650</name>
</gene>
<proteinExistence type="predicted"/>
<comment type="caution">
    <text evidence="1">The sequence shown here is derived from an EMBL/GenBank/DDBJ whole genome shotgun (WGS) entry which is preliminary data.</text>
</comment>
<accession>A0A839N4W5</accession>
<protein>
    <submittedName>
        <fullName evidence="1">Uncharacterized protein</fullName>
    </submittedName>
</protein>
<reference evidence="1 2" key="1">
    <citation type="submission" date="2020-08" db="EMBL/GenBank/DDBJ databases">
        <title>Sequencing the genomes of 1000 actinobacteria strains.</title>
        <authorList>
            <person name="Klenk H.-P."/>
        </authorList>
    </citation>
    <scope>NUCLEOTIDE SEQUENCE [LARGE SCALE GENOMIC DNA]</scope>
    <source>
        <strain evidence="1 2">DSM 105369</strain>
    </source>
</reference>
<keyword evidence="2" id="KW-1185">Reference proteome</keyword>
<name>A0A839N4W5_9MICO</name>
<sequence length="72" mass="7699">MPKPLKDLGNCPACGSAEVNAIWFGMPAWDYEQTWPSNAQVGGCLVSDSNPDRACTNCGLTWISPDGNRLGL</sequence>
<evidence type="ECO:0000313" key="2">
    <source>
        <dbReference type="Proteomes" id="UP000559182"/>
    </source>
</evidence>
<dbReference type="RefSeq" id="WP_183318935.1">
    <property type="nucleotide sequence ID" value="NZ_JACHVQ010000001.1"/>
</dbReference>
<evidence type="ECO:0000313" key="1">
    <source>
        <dbReference type="EMBL" id="MBB2890666.1"/>
    </source>
</evidence>
<dbReference type="EMBL" id="JACHVQ010000001">
    <property type="protein sequence ID" value="MBB2890666.1"/>
    <property type="molecule type" value="Genomic_DNA"/>
</dbReference>
<dbReference type="AlphaFoldDB" id="A0A839N4W5"/>